<reference evidence="1 2" key="1">
    <citation type="submission" date="2024-01" db="EMBL/GenBank/DDBJ databases">
        <title>The genomes of 5 underutilized Papilionoideae crops provide insights into root nodulation and disease resistanc.</title>
        <authorList>
            <person name="Jiang F."/>
        </authorList>
    </citation>
    <scope>NUCLEOTIDE SEQUENCE [LARGE SCALE GENOMIC DNA]</scope>
    <source>
        <strain evidence="1">LVBAO_FW01</strain>
        <tissue evidence="1">Leaves</tissue>
    </source>
</reference>
<name>A0AAN9KDM5_CANGL</name>
<proteinExistence type="predicted"/>
<gene>
    <name evidence="1" type="ORF">VNO77_34027</name>
</gene>
<dbReference type="AlphaFoldDB" id="A0AAN9KDM5"/>
<protein>
    <submittedName>
        <fullName evidence="1">Uncharacterized protein</fullName>
    </submittedName>
</protein>
<evidence type="ECO:0000313" key="1">
    <source>
        <dbReference type="EMBL" id="KAK7315477.1"/>
    </source>
</evidence>
<dbReference type="Proteomes" id="UP001367508">
    <property type="component" value="Unassembled WGS sequence"/>
</dbReference>
<evidence type="ECO:0000313" key="2">
    <source>
        <dbReference type="Proteomes" id="UP001367508"/>
    </source>
</evidence>
<dbReference type="EMBL" id="JAYMYQ010000008">
    <property type="protein sequence ID" value="KAK7315477.1"/>
    <property type="molecule type" value="Genomic_DNA"/>
</dbReference>
<sequence length="70" mass="7738">MHVVLIPGFSRGLQDPRSTILALGAEKPEQAKSPPILKIFSLLYRSSVRSINRNSLVLPWRRSIPAASIS</sequence>
<organism evidence="1 2">
    <name type="scientific">Canavalia gladiata</name>
    <name type="common">Sword bean</name>
    <name type="synonym">Dolichos gladiatus</name>
    <dbReference type="NCBI Taxonomy" id="3824"/>
    <lineage>
        <taxon>Eukaryota</taxon>
        <taxon>Viridiplantae</taxon>
        <taxon>Streptophyta</taxon>
        <taxon>Embryophyta</taxon>
        <taxon>Tracheophyta</taxon>
        <taxon>Spermatophyta</taxon>
        <taxon>Magnoliopsida</taxon>
        <taxon>eudicotyledons</taxon>
        <taxon>Gunneridae</taxon>
        <taxon>Pentapetalae</taxon>
        <taxon>rosids</taxon>
        <taxon>fabids</taxon>
        <taxon>Fabales</taxon>
        <taxon>Fabaceae</taxon>
        <taxon>Papilionoideae</taxon>
        <taxon>50 kb inversion clade</taxon>
        <taxon>NPAAA clade</taxon>
        <taxon>indigoferoid/millettioid clade</taxon>
        <taxon>Phaseoleae</taxon>
        <taxon>Canavalia</taxon>
    </lineage>
</organism>
<comment type="caution">
    <text evidence="1">The sequence shown here is derived from an EMBL/GenBank/DDBJ whole genome shotgun (WGS) entry which is preliminary data.</text>
</comment>
<keyword evidence="2" id="KW-1185">Reference proteome</keyword>
<accession>A0AAN9KDM5</accession>